<feature type="compositionally biased region" description="Acidic residues" evidence="2">
    <location>
        <begin position="225"/>
        <end position="253"/>
    </location>
</feature>
<keyword evidence="1" id="KW-0175">Coiled coil</keyword>
<protein>
    <submittedName>
        <fullName evidence="3">Uncharacterized protein</fullName>
    </submittedName>
</protein>
<name>A0A9K3PDC3_9STRA</name>
<dbReference type="EMBL" id="JAGRRH010000025">
    <property type="protein sequence ID" value="KAG7342506.1"/>
    <property type="molecule type" value="Genomic_DNA"/>
</dbReference>
<reference evidence="3" key="1">
    <citation type="journal article" date="2021" name="Sci. Rep.">
        <title>Diploid genomic architecture of Nitzschia inconspicua, an elite biomass production diatom.</title>
        <authorList>
            <person name="Oliver A."/>
            <person name="Podell S."/>
            <person name="Pinowska A."/>
            <person name="Traller J.C."/>
            <person name="Smith S.R."/>
            <person name="McClure R."/>
            <person name="Beliaev A."/>
            <person name="Bohutskyi P."/>
            <person name="Hill E.A."/>
            <person name="Rabines A."/>
            <person name="Zheng H."/>
            <person name="Allen L.Z."/>
            <person name="Kuo A."/>
            <person name="Grigoriev I.V."/>
            <person name="Allen A.E."/>
            <person name="Hazlebeck D."/>
            <person name="Allen E.E."/>
        </authorList>
    </citation>
    <scope>NUCLEOTIDE SEQUENCE</scope>
    <source>
        <strain evidence="3">Hildebrandi</strain>
    </source>
</reference>
<feature type="region of interest" description="Disordered" evidence="2">
    <location>
        <begin position="305"/>
        <end position="343"/>
    </location>
</feature>
<dbReference type="Proteomes" id="UP000693970">
    <property type="component" value="Unassembled WGS sequence"/>
</dbReference>
<feature type="region of interest" description="Disordered" evidence="2">
    <location>
        <begin position="449"/>
        <end position="481"/>
    </location>
</feature>
<comment type="caution">
    <text evidence="3">The sequence shown here is derived from an EMBL/GenBank/DDBJ whole genome shotgun (WGS) entry which is preliminary data.</text>
</comment>
<reference evidence="3" key="2">
    <citation type="submission" date="2021-04" db="EMBL/GenBank/DDBJ databases">
        <authorList>
            <person name="Podell S."/>
        </authorList>
    </citation>
    <scope>NUCLEOTIDE SEQUENCE</scope>
    <source>
        <strain evidence="3">Hildebrandi</strain>
    </source>
</reference>
<keyword evidence="4" id="KW-1185">Reference proteome</keyword>
<sequence length="513" mass="57490">MSKKKVGKATSPTGGKVEFEAGWFIMKEFQDSICFRAYDAVQGLGDSYSQAQLQELAFQKYHGSGEDSHGLAEKFMNGIEMFQGIYHDEMNRVTQRSEKVLDPIYHLRHDKRIVSDPNPAVKGINLTTLTAKLTTDKSVITGRTIWAKGLRVQAAGRKVLAYCKKSSKYSDPNTKVSGEQWEDYLKFCRYKMWKESQQSGSKTKSCPPRDETSGMQEQNSADGVGDVEDDDILSAPPDVEEKDEEKESTEDLTVELTTDEEEAAIKDWNSSWIFPGYMAWALWGHIPKDGLEEYKADSFATSDSCTRKKGGASAAGRKSMRKAAAKVEDQKRETSMLDGSGSGIGGQESLKLKTFALRQEISTAMTTTSIVSKYNAMKVSLDKRVALISNRKNSMEKLVFQKPECFDDHEHYYATYVPYKVYMDCETELEELTDQYKDLDDQMLAEIEAINPKNETTSGRKRDSGELSASPTNPPSHQTSNLCLDTSMLSIPIIPKELQVFQSKRLSFLDANA</sequence>
<organism evidence="3 4">
    <name type="scientific">Nitzschia inconspicua</name>
    <dbReference type="NCBI Taxonomy" id="303405"/>
    <lineage>
        <taxon>Eukaryota</taxon>
        <taxon>Sar</taxon>
        <taxon>Stramenopiles</taxon>
        <taxon>Ochrophyta</taxon>
        <taxon>Bacillariophyta</taxon>
        <taxon>Bacillariophyceae</taxon>
        <taxon>Bacillariophycidae</taxon>
        <taxon>Bacillariales</taxon>
        <taxon>Bacillariaceae</taxon>
        <taxon>Nitzschia</taxon>
    </lineage>
</organism>
<feature type="compositionally biased region" description="Basic and acidic residues" evidence="2">
    <location>
        <begin position="325"/>
        <end position="335"/>
    </location>
</feature>
<evidence type="ECO:0000313" key="4">
    <source>
        <dbReference type="Proteomes" id="UP000693970"/>
    </source>
</evidence>
<accession>A0A9K3PDC3</accession>
<evidence type="ECO:0000256" key="2">
    <source>
        <dbReference type="SAM" id="MobiDB-lite"/>
    </source>
</evidence>
<gene>
    <name evidence="3" type="ORF">IV203_007599</name>
</gene>
<feature type="compositionally biased region" description="Polar residues" evidence="2">
    <location>
        <begin position="467"/>
        <end position="481"/>
    </location>
</feature>
<feature type="region of interest" description="Disordered" evidence="2">
    <location>
        <begin position="198"/>
        <end position="253"/>
    </location>
</feature>
<evidence type="ECO:0000313" key="3">
    <source>
        <dbReference type="EMBL" id="KAG7342506.1"/>
    </source>
</evidence>
<evidence type="ECO:0000256" key="1">
    <source>
        <dbReference type="SAM" id="Coils"/>
    </source>
</evidence>
<proteinExistence type="predicted"/>
<feature type="coiled-coil region" evidence="1">
    <location>
        <begin position="422"/>
        <end position="449"/>
    </location>
</feature>
<dbReference type="AlphaFoldDB" id="A0A9K3PDC3"/>